<keyword evidence="1" id="KW-0472">Membrane</keyword>
<feature type="transmembrane region" description="Helical" evidence="1">
    <location>
        <begin position="21"/>
        <end position="45"/>
    </location>
</feature>
<proteinExistence type="predicted"/>
<reference evidence="2 3" key="1">
    <citation type="journal article" date="2016" name="Genome Biol. Evol.">
        <title>Gene Family Evolution Reflects Adaptation to Soil Environmental Stressors in the Genome of the Collembolan Orchesella cincta.</title>
        <authorList>
            <person name="Faddeeva-Vakhrusheva A."/>
            <person name="Derks M.F."/>
            <person name="Anvar S.Y."/>
            <person name="Agamennone V."/>
            <person name="Suring W."/>
            <person name="Smit S."/>
            <person name="van Straalen N.M."/>
            <person name="Roelofs D."/>
        </authorList>
    </citation>
    <scope>NUCLEOTIDE SEQUENCE [LARGE SCALE GENOMIC DNA]</scope>
    <source>
        <tissue evidence="2">Mixed pool</tissue>
    </source>
</reference>
<dbReference type="EMBL" id="LJIJ01000132">
    <property type="protein sequence ID" value="ODN01961.1"/>
    <property type="molecule type" value="Genomic_DNA"/>
</dbReference>
<dbReference type="Proteomes" id="UP000094527">
    <property type="component" value="Unassembled WGS sequence"/>
</dbReference>
<feature type="transmembrane region" description="Helical" evidence="1">
    <location>
        <begin position="128"/>
        <end position="150"/>
    </location>
</feature>
<name>A0A1D2N9N4_ORCCI</name>
<evidence type="ECO:0000313" key="3">
    <source>
        <dbReference type="Proteomes" id="UP000094527"/>
    </source>
</evidence>
<evidence type="ECO:0008006" key="4">
    <source>
        <dbReference type="Google" id="ProtNLM"/>
    </source>
</evidence>
<evidence type="ECO:0000256" key="1">
    <source>
        <dbReference type="SAM" id="Phobius"/>
    </source>
</evidence>
<feature type="transmembrane region" description="Helical" evidence="1">
    <location>
        <begin position="193"/>
        <end position="216"/>
    </location>
</feature>
<dbReference type="AlphaFoldDB" id="A0A1D2N9N4"/>
<keyword evidence="1" id="KW-0812">Transmembrane</keyword>
<organism evidence="2 3">
    <name type="scientific">Orchesella cincta</name>
    <name type="common">Springtail</name>
    <name type="synonym">Podura cincta</name>
    <dbReference type="NCBI Taxonomy" id="48709"/>
    <lineage>
        <taxon>Eukaryota</taxon>
        <taxon>Metazoa</taxon>
        <taxon>Ecdysozoa</taxon>
        <taxon>Arthropoda</taxon>
        <taxon>Hexapoda</taxon>
        <taxon>Collembola</taxon>
        <taxon>Entomobryomorpha</taxon>
        <taxon>Entomobryoidea</taxon>
        <taxon>Orchesellidae</taxon>
        <taxon>Orchesellinae</taxon>
        <taxon>Orchesella</taxon>
    </lineage>
</organism>
<feature type="transmembrane region" description="Helical" evidence="1">
    <location>
        <begin position="91"/>
        <end position="116"/>
    </location>
</feature>
<sequence length="230" mass="25328">MGWAWFTKSVEKTGRWLNFRYIGSPVGMLKIVTLFTLVCSGFALLNGHCNAEYISPAWDDKISPEQRCNAGPKRPIDPVSGKQVWCPQIGLAHASIVFIGVPFVASLILLIVQLFVRFDLSMFTFLHIVGHVIAGLLVMIGAVLCLAFAVEGFNYYQCNDAQCGLPTKNTKLCKGYQEISTCLELRTSYLQPFSFVVAGTFALVGGGAYIVTGVAIKQYGKPKTQQYLRL</sequence>
<protein>
    <recommendedName>
        <fullName evidence="4">Transmembrane protein</fullName>
    </recommendedName>
</protein>
<comment type="caution">
    <text evidence="2">The sequence shown here is derived from an EMBL/GenBank/DDBJ whole genome shotgun (WGS) entry which is preliminary data.</text>
</comment>
<accession>A0A1D2N9N4</accession>
<keyword evidence="3" id="KW-1185">Reference proteome</keyword>
<gene>
    <name evidence="2" type="ORF">Ocin01_04728</name>
</gene>
<keyword evidence="1" id="KW-1133">Transmembrane helix</keyword>
<evidence type="ECO:0000313" key="2">
    <source>
        <dbReference type="EMBL" id="ODN01961.1"/>
    </source>
</evidence>